<evidence type="ECO:0000259" key="8">
    <source>
        <dbReference type="SMART" id="SM00852"/>
    </source>
</evidence>
<sequence length="432" mass="43910">MRTFAEHQHAVRELLAPIRASLGEPAGFERVTVAGHDGSRGPAALGRVLGLDVVAPIDLPAFANSQMDGYAVIAADLVGAAPGTPVVLPVGAVTAAGDHVAHHAPGTATPVMTGAPIPLGADAVVPIEAADPPRFPELGADRRTAAAEAVVAFDRPAPAGAFVRGVGTDVARGERLLPAGIRLGPAQLGALAAAGVTTVSVRRPVSVLLVSTGHELRAPDASLDSGQIHDANTTMLAAALRESGARVREAISPDDTAALTSMLAASARHVDLVVTTGGVSAGAFEVVREALAPLGVEFAKVALQPGGPQGLGLARFPATGDDIPVPVVAFPGNPVSALVSFELFLRPVLRAFAGLAPDRPRARLRLAHDVTSPLDKHQVRRGVLDGAGDVEVGAPSSHLLHAYANATVLVHLPVGVGDLPAGAHVDVWRIDD</sequence>
<evidence type="ECO:0000256" key="4">
    <source>
        <dbReference type="ARBA" id="ARBA00022505"/>
    </source>
</evidence>
<dbReference type="GO" id="GO:0061599">
    <property type="term" value="F:molybdopterin molybdotransferase activity"/>
    <property type="evidence" value="ECO:0007669"/>
    <property type="project" value="UniProtKB-UniRule"/>
</dbReference>
<gene>
    <name evidence="9" type="ORF">SAMN05443544_0030</name>
</gene>
<evidence type="ECO:0000256" key="2">
    <source>
        <dbReference type="ARBA" id="ARBA00005046"/>
    </source>
</evidence>
<dbReference type="SUPFAM" id="SSF63867">
    <property type="entry name" value="MoeA C-terminal domain-like"/>
    <property type="match status" value="1"/>
</dbReference>
<dbReference type="InterPro" id="IPR005110">
    <property type="entry name" value="MoeA_linker/N"/>
</dbReference>
<dbReference type="UniPathway" id="UPA00344"/>
<dbReference type="EMBL" id="FSRJ01000001">
    <property type="protein sequence ID" value="SIN68582.1"/>
    <property type="molecule type" value="Genomic_DNA"/>
</dbReference>
<dbReference type="Pfam" id="PF00994">
    <property type="entry name" value="MoCF_biosynth"/>
    <property type="match status" value="1"/>
</dbReference>
<evidence type="ECO:0000256" key="7">
    <source>
        <dbReference type="RuleBase" id="RU365090"/>
    </source>
</evidence>
<comment type="similarity">
    <text evidence="3 7">Belongs to the MoeA family.</text>
</comment>
<dbReference type="Gene3D" id="3.90.105.10">
    <property type="entry name" value="Molybdopterin biosynthesis moea protein, domain 2"/>
    <property type="match status" value="1"/>
</dbReference>
<keyword evidence="4 7" id="KW-0500">Molybdenum</keyword>
<dbReference type="Gene3D" id="3.40.980.10">
    <property type="entry name" value="MoaB/Mog-like domain"/>
    <property type="match status" value="1"/>
</dbReference>
<dbReference type="GO" id="GO:0006777">
    <property type="term" value="P:Mo-molybdopterin cofactor biosynthetic process"/>
    <property type="evidence" value="ECO:0007669"/>
    <property type="project" value="UniProtKB-UniRule"/>
</dbReference>
<comment type="pathway">
    <text evidence="2 7">Cofactor biosynthesis; molybdopterin biosynthesis.</text>
</comment>
<dbReference type="InterPro" id="IPR036135">
    <property type="entry name" value="MoeA_linker/N_sf"/>
</dbReference>
<dbReference type="PANTHER" id="PTHR10192">
    <property type="entry name" value="MOLYBDOPTERIN BIOSYNTHESIS PROTEIN"/>
    <property type="match status" value="1"/>
</dbReference>
<dbReference type="SUPFAM" id="SSF63882">
    <property type="entry name" value="MoeA N-terminal region -like"/>
    <property type="match status" value="1"/>
</dbReference>
<dbReference type="Gene3D" id="2.170.190.11">
    <property type="entry name" value="Molybdopterin biosynthesis moea protein, domain 3"/>
    <property type="match status" value="1"/>
</dbReference>
<dbReference type="Gene3D" id="2.40.340.10">
    <property type="entry name" value="MoeA, C-terminal, domain IV"/>
    <property type="match status" value="1"/>
</dbReference>
<dbReference type="InterPro" id="IPR038987">
    <property type="entry name" value="MoeA-like"/>
</dbReference>
<organism evidence="9 10">
    <name type="scientific">Agromyces cerinus subsp. cerinus</name>
    <dbReference type="NCBI Taxonomy" id="232089"/>
    <lineage>
        <taxon>Bacteria</taxon>
        <taxon>Bacillati</taxon>
        <taxon>Actinomycetota</taxon>
        <taxon>Actinomycetes</taxon>
        <taxon>Micrococcales</taxon>
        <taxon>Microbacteriaceae</taxon>
        <taxon>Agromyces</taxon>
    </lineage>
</organism>
<accession>A0A1N6DCR6</accession>
<proteinExistence type="inferred from homology"/>
<keyword evidence="7" id="KW-0460">Magnesium</keyword>
<evidence type="ECO:0000256" key="6">
    <source>
        <dbReference type="ARBA" id="ARBA00047317"/>
    </source>
</evidence>
<dbReference type="InterPro" id="IPR005111">
    <property type="entry name" value="MoeA_C_domain_IV"/>
</dbReference>
<dbReference type="AlphaFoldDB" id="A0A1N6DCR6"/>
<feature type="domain" description="MoaB/Mog" evidence="8">
    <location>
        <begin position="208"/>
        <end position="351"/>
    </location>
</feature>
<dbReference type="Pfam" id="PF03454">
    <property type="entry name" value="MoeA_C"/>
    <property type="match status" value="1"/>
</dbReference>
<keyword evidence="10" id="KW-1185">Reference proteome</keyword>
<keyword evidence="5 7" id="KW-0501">Molybdenum cofactor biosynthesis</keyword>
<dbReference type="InterPro" id="IPR001453">
    <property type="entry name" value="MoaB/Mog_dom"/>
</dbReference>
<protein>
    <recommendedName>
        <fullName evidence="7">Molybdopterin molybdenumtransferase</fullName>
        <ecNumber evidence="7">2.10.1.1</ecNumber>
    </recommendedName>
</protein>
<keyword evidence="7" id="KW-0479">Metal-binding</keyword>
<dbReference type="Proteomes" id="UP000184699">
    <property type="component" value="Unassembled WGS sequence"/>
</dbReference>
<dbReference type="SUPFAM" id="SSF53218">
    <property type="entry name" value="Molybdenum cofactor biosynthesis proteins"/>
    <property type="match status" value="1"/>
</dbReference>
<reference evidence="10" key="1">
    <citation type="submission" date="2016-11" db="EMBL/GenBank/DDBJ databases">
        <authorList>
            <person name="Varghese N."/>
            <person name="Submissions S."/>
        </authorList>
    </citation>
    <scope>NUCLEOTIDE SEQUENCE [LARGE SCALE GENOMIC DNA]</scope>
    <source>
        <strain evidence="10">DSM 8595</strain>
    </source>
</reference>
<dbReference type="SMART" id="SM00852">
    <property type="entry name" value="MoCF_biosynth"/>
    <property type="match status" value="1"/>
</dbReference>
<dbReference type="GO" id="GO:0005829">
    <property type="term" value="C:cytosol"/>
    <property type="evidence" value="ECO:0007669"/>
    <property type="project" value="TreeGrafter"/>
</dbReference>
<dbReference type="CDD" id="cd00887">
    <property type="entry name" value="MoeA"/>
    <property type="match status" value="1"/>
</dbReference>
<evidence type="ECO:0000313" key="9">
    <source>
        <dbReference type="EMBL" id="SIN68582.1"/>
    </source>
</evidence>
<comment type="cofactor">
    <cofactor evidence="7">
        <name>Mg(2+)</name>
        <dbReference type="ChEBI" id="CHEBI:18420"/>
    </cofactor>
</comment>
<keyword evidence="7" id="KW-0808">Transferase</keyword>
<dbReference type="STRING" id="232089.SAMN05443544_0030"/>
<comment type="function">
    <text evidence="1 7">Catalyzes the insertion of molybdate into adenylated molybdopterin with the concomitant release of AMP.</text>
</comment>
<name>A0A1N6DCR6_9MICO</name>
<evidence type="ECO:0000256" key="1">
    <source>
        <dbReference type="ARBA" id="ARBA00002901"/>
    </source>
</evidence>
<dbReference type="PANTHER" id="PTHR10192:SF5">
    <property type="entry name" value="GEPHYRIN"/>
    <property type="match status" value="1"/>
</dbReference>
<dbReference type="Pfam" id="PF03453">
    <property type="entry name" value="MoeA_N"/>
    <property type="match status" value="1"/>
</dbReference>
<dbReference type="InterPro" id="IPR036688">
    <property type="entry name" value="MoeA_C_domain_IV_sf"/>
</dbReference>
<evidence type="ECO:0000256" key="5">
    <source>
        <dbReference type="ARBA" id="ARBA00023150"/>
    </source>
</evidence>
<dbReference type="EC" id="2.10.1.1" evidence="7"/>
<comment type="catalytic activity">
    <reaction evidence="6">
        <text>adenylyl-molybdopterin + molybdate = Mo-molybdopterin + AMP + H(+)</text>
        <dbReference type="Rhea" id="RHEA:35047"/>
        <dbReference type="ChEBI" id="CHEBI:15378"/>
        <dbReference type="ChEBI" id="CHEBI:36264"/>
        <dbReference type="ChEBI" id="CHEBI:62727"/>
        <dbReference type="ChEBI" id="CHEBI:71302"/>
        <dbReference type="ChEBI" id="CHEBI:456215"/>
        <dbReference type="EC" id="2.10.1.1"/>
    </reaction>
</comment>
<dbReference type="GO" id="GO:0046872">
    <property type="term" value="F:metal ion binding"/>
    <property type="evidence" value="ECO:0007669"/>
    <property type="project" value="UniProtKB-UniRule"/>
</dbReference>
<evidence type="ECO:0000313" key="10">
    <source>
        <dbReference type="Proteomes" id="UP000184699"/>
    </source>
</evidence>
<dbReference type="InterPro" id="IPR036425">
    <property type="entry name" value="MoaB/Mog-like_dom_sf"/>
</dbReference>
<evidence type="ECO:0000256" key="3">
    <source>
        <dbReference type="ARBA" id="ARBA00010763"/>
    </source>
</evidence>
<dbReference type="NCBIfam" id="NF045515">
    <property type="entry name" value="Glp_gephyrin"/>
    <property type="match status" value="1"/>
</dbReference>